<dbReference type="SMART" id="SM00091">
    <property type="entry name" value="PAS"/>
    <property type="match status" value="2"/>
</dbReference>
<evidence type="ECO:0000256" key="1">
    <source>
        <dbReference type="SAM" id="Coils"/>
    </source>
</evidence>
<organism evidence="4 5">
    <name type="scientific">Xanthocytophaga flava</name>
    <dbReference type="NCBI Taxonomy" id="3048013"/>
    <lineage>
        <taxon>Bacteria</taxon>
        <taxon>Pseudomonadati</taxon>
        <taxon>Bacteroidota</taxon>
        <taxon>Cytophagia</taxon>
        <taxon>Cytophagales</taxon>
        <taxon>Rhodocytophagaceae</taxon>
        <taxon>Xanthocytophaga</taxon>
    </lineage>
</organism>
<dbReference type="PANTHER" id="PTHR24422:SF10">
    <property type="entry name" value="CHEMOTAXIS PROTEIN METHYLTRANSFERASE 2"/>
    <property type="match status" value="1"/>
</dbReference>
<dbReference type="InterPro" id="IPR000014">
    <property type="entry name" value="PAS"/>
</dbReference>
<dbReference type="AlphaFoldDB" id="A0AAE3UDW1"/>
<evidence type="ECO:0000313" key="4">
    <source>
        <dbReference type="EMBL" id="MDJ1486169.1"/>
    </source>
</evidence>
<feature type="coiled-coil region" evidence="1">
    <location>
        <begin position="247"/>
        <end position="291"/>
    </location>
</feature>
<reference evidence="4" key="1">
    <citation type="submission" date="2023-05" db="EMBL/GenBank/DDBJ databases">
        <authorList>
            <person name="Zhang X."/>
        </authorList>
    </citation>
    <scope>NUCLEOTIDE SEQUENCE</scope>
    <source>
        <strain evidence="4">YF14B1</strain>
    </source>
</reference>
<dbReference type="InterPro" id="IPR050903">
    <property type="entry name" value="Bact_Chemotaxis_MeTrfase"/>
</dbReference>
<dbReference type="InterPro" id="IPR035965">
    <property type="entry name" value="PAS-like_dom_sf"/>
</dbReference>
<dbReference type="PANTHER" id="PTHR24422">
    <property type="entry name" value="CHEMOTAXIS PROTEIN METHYLTRANSFERASE"/>
    <property type="match status" value="1"/>
</dbReference>
<dbReference type="SUPFAM" id="SSF55781">
    <property type="entry name" value="GAF domain-like"/>
    <property type="match status" value="1"/>
</dbReference>
<dbReference type="RefSeq" id="WP_313989559.1">
    <property type="nucleotide sequence ID" value="NZ_JASJOS010000029.1"/>
</dbReference>
<proteinExistence type="predicted"/>
<accession>A0AAE3UDW1</accession>
<dbReference type="InterPro" id="IPR029016">
    <property type="entry name" value="GAF-like_dom_sf"/>
</dbReference>
<evidence type="ECO:0000313" key="5">
    <source>
        <dbReference type="Proteomes" id="UP001241110"/>
    </source>
</evidence>
<dbReference type="InterPro" id="IPR001610">
    <property type="entry name" value="PAC"/>
</dbReference>
<dbReference type="Pfam" id="PF08447">
    <property type="entry name" value="PAS_3"/>
    <property type="match status" value="1"/>
</dbReference>
<dbReference type="SUPFAM" id="SSF55785">
    <property type="entry name" value="PYP-like sensor domain (PAS domain)"/>
    <property type="match status" value="2"/>
</dbReference>
<feature type="domain" description="PAS" evidence="2">
    <location>
        <begin position="469"/>
        <end position="504"/>
    </location>
</feature>
<keyword evidence="1" id="KW-0175">Coiled coil</keyword>
<protein>
    <submittedName>
        <fullName evidence="4">PAS domain S-box protein</fullName>
    </submittedName>
</protein>
<dbReference type="Gene3D" id="3.30.450.20">
    <property type="entry name" value="PAS domain"/>
    <property type="match status" value="2"/>
</dbReference>
<dbReference type="EMBL" id="JASJOS010000029">
    <property type="protein sequence ID" value="MDJ1486169.1"/>
    <property type="molecule type" value="Genomic_DNA"/>
</dbReference>
<gene>
    <name evidence="4" type="ORF">QNI16_37145</name>
</gene>
<dbReference type="Pfam" id="PF13426">
    <property type="entry name" value="PAS_9"/>
    <property type="match status" value="1"/>
</dbReference>
<evidence type="ECO:0000259" key="3">
    <source>
        <dbReference type="PROSITE" id="PS50113"/>
    </source>
</evidence>
<dbReference type="Proteomes" id="UP001241110">
    <property type="component" value="Unassembled WGS sequence"/>
</dbReference>
<dbReference type="Pfam" id="PF13185">
    <property type="entry name" value="GAF_2"/>
    <property type="match status" value="1"/>
</dbReference>
<dbReference type="PROSITE" id="PS50112">
    <property type="entry name" value="PAS"/>
    <property type="match status" value="1"/>
</dbReference>
<feature type="domain" description="PAC" evidence="3">
    <location>
        <begin position="365"/>
        <end position="419"/>
    </location>
</feature>
<feature type="coiled-coil region" evidence="1">
    <location>
        <begin position="414"/>
        <end position="458"/>
    </location>
</feature>
<sequence length="571" mass="65505">MFTIIKSNQLKRLYSASEQLTVAQSQIGNALRFIKAIQEGNLTMSYPGIKDDKTDFPQQADSLACSLMQMREQMKAIAQQENQRKWASEGLAYFTDILRDQQNNASLYDILLASLVKYIGANQGSLFVVDIEQNRPAQFLRQVACYAYDRKKYTEQTIQIGEGLVGQCYLEAESIHLTDIPANYISITSGLGDANPRSLVLIPFKLNEQVLAIVELASFNLFYSYQIEFIEKLGESIASSISSNRVHQQTQQLLLQSQQQTEELKAQQEELKQNLEELAASQEEVRRREIESQNLLLAFQTVTNTFASIEFDMQGNVLEANENFLLAMGYRSEEIRGKHHRIFVEPLYAQSADYIQFWQNLQNGNVFMGQVIRYSKDQQSIWMQVSYAPVKDRDGKYTKVIKLASDITRQKELEIFSQQQVEELRAQEEELRQNMEELVSTQEEIERQSKELHALSAAVNSTLATIEFDRDGYVISANDNFLHLMGYTLSEIQGKHHRILVNPDYRQTKEYTQFWEELRQGVAQVGEVERITYAGECMLLNASYTPVFDLENTVVRIIKFAQKVTAFSSQS</sequence>
<dbReference type="InterPro" id="IPR000700">
    <property type="entry name" value="PAS-assoc_C"/>
</dbReference>
<dbReference type="InterPro" id="IPR013655">
    <property type="entry name" value="PAS_fold_3"/>
</dbReference>
<name>A0AAE3UDW1_9BACT</name>
<evidence type="ECO:0000259" key="2">
    <source>
        <dbReference type="PROSITE" id="PS50112"/>
    </source>
</evidence>
<dbReference type="Gene3D" id="3.30.450.40">
    <property type="match status" value="1"/>
</dbReference>
<comment type="caution">
    <text evidence="4">The sequence shown here is derived from an EMBL/GenBank/DDBJ whole genome shotgun (WGS) entry which is preliminary data.</text>
</comment>
<dbReference type="NCBIfam" id="TIGR00229">
    <property type="entry name" value="sensory_box"/>
    <property type="match status" value="2"/>
</dbReference>
<dbReference type="PROSITE" id="PS50113">
    <property type="entry name" value="PAC"/>
    <property type="match status" value="1"/>
</dbReference>
<dbReference type="SMART" id="SM00086">
    <property type="entry name" value="PAC"/>
    <property type="match status" value="2"/>
</dbReference>
<dbReference type="CDD" id="cd00130">
    <property type="entry name" value="PAS"/>
    <property type="match status" value="2"/>
</dbReference>
<dbReference type="InterPro" id="IPR003018">
    <property type="entry name" value="GAF"/>
</dbReference>